<evidence type="ECO:0000313" key="2">
    <source>
        <dbReference type="Proteomes" id="UP000887578"/>
    </source>
</evidence>
<name>A0A914QN13_9BILA</name>
<dbReference type="WBParaSite" id="PDA_v2.g5030.t1">
    <property type="protein sequence ID" value="PDA_v2.g5030.t1"/>
    <property type="gene ID" value="PDA_v2.g5030"/>
</dbReference>
<keyword evidence="1" id="KW-0732">Signal</keyword>
<organism evidence="2 3">
    <name type="scientific">Panagrolaimus davidi</name>
    <dbReference type="NCBI Taxonomy" id="227884"/>
    <lineage>
        <taxon>Eukaryota</taxon>
        <taxon>Metazoa</taxon>
        <taxon>Ecdysozoa</taxon>
        <taxon>Nematoda</taxon>
        <taxon>Chromadorea</taxon>
        <taxon>Rhabditida</taxon>
        <taxon>Tylenchina</taxon>
        <taxon>Panagrolaimomorpha</taxon>
        <taxon>Panagrolaimoidea</taxon>
        <taxon>Panagrolaimidae</taxon>
        <taxon>Panagrolaimus</taxon>
    </lineage>
</organism>
<feature type="chain" id="PRO_5037955193" evidence="1">
    <location>
        <begin position="22"/>
        <end position="66"/>
    </location>
</feature>
<proteinExistence type="predicted"/>
<accession>A0A914QN13</accession>
<feature type="signal peptide" evidence="1">
    <location>
        <begin position="1"/>
        <end position="21"/>
    </location>
</feature>
<reference evidence="3" key="1">
    <citation type="submission" date="2022-11" db="UniProtKB">
        <authorList>
            <consortium name="WormBaseParasite"/>
        </authorList>
    </citation>
    <scope>IDENTIFICATION</scope>
</reference>
<sequence length="66" mass="7188">MMKRLLIQLILLAAFITIVSSLCANTGNHCTDTGCRLNGGHCNSVCICIQRQTTAELLFSGRFDSL</sequence>
<evidence type="ECO:0000313" key="3">
    <source>
        <dbReference type="WBParaSite" id="PDA_v2.g5030.t1"/>
    </source>
</evidence>
<dbReference type="Proteomes" id="UP000887578">
    <property type="component" value="Unplaced"/>
</dbReference>
<protein>
    <submittedName>
        <fullName evidence="3">Defensin</fullName>
    </submittedName>
</protein>
<evidence type="ECO:0000256" key="1">
    <source>
        <dbReference type="SAM" id="SignalP"/>
    </source>
</evidence>
<keyword evidence="2" id="KW-1185">Reference proteome</keyword>
<dbReference type="AlphaFoldDB" id="A0A914QN13"/>